<dbReference type="InterPro" id="IPR013178">
    <property type="entry name" value="Histone_AcTrfase_Rtt109/CBP"/>
</dbReference>
<dbReference type="InterPro" id="IPR016849">
    <property type="entry name" value="Rtt109"/>
</dbReference>
<keyword evidence="4" id="KW-0227">DNA damage</keyword>
<organism evidence="10">
    <name type="scientific">Blastobotrys adeninivorans</name>
    <name type="common">Yeast</name>
    <name type="synonym">Arxula adeninivorans</name>
    <dbReference type="NCBI Taxonomy" id="409370"/>
    <lineage>
        <taxon>Eukaryota</taxon>
        <taxon>Fungi</taxon>
        <taxon>Dikarya</taxon>
        <taxon>Ascomycota</taxon>
        <taxon>Saccharomycotina</taxon>
        <taxon>Dipodascomycetes</taxon>
        <taxon>Dipodascales</taxon>
        <taxon>Trichomonascaceae</taxon>
        <taxon>Blastobotrys</taxon>
    </lineage>
</organism>
<accession>A0A060SYU9</accession>
<keyword evidence="8" id="KW-0539">Nucleus</keyword>
<reference evidence="10" key="1">
    <citation type="submission" date="2014-02" db="EMBL/GenBank/DDBJ databases">
        <authorList>
            <person name="Genoscope - CEA"/>
        </authorList>
    </citation>
    <scope>NUCLEOTIDE SEQUENCE</scope>
    <source>
        <strain evidence="10">LS3</strain>
    </source>
</reference>
<evidence type="ECO:0000313" key="10">
    <source>
        <dbReference type="EMBL" id="CDP34060.1"/>
    </source>
</evidence>
<evidence type="ECO:0000256" key="6">
    <source>
        <dbReference type="ARBA" id="ARBA00023015"/>
    </source>
</evidence>
<dbReference type="PANTHER" id="PTHR31571">
    <property type="entry name" value="ALTERED INHERITANCE OF MITOCHONDRIA PROTEIN 6"/>
    <property type="match status" value="1"/>
</dbReference>
<evidence type="ECO:0000256" key="9">
    <source>
        <dbReference type="ARBA" id="ARBA00048940"/>
    </source>
</evidence>
<evidence type="ECO:0000256" key="4">
    <source>
        <dbReference type="ARBA" id="ARBA00022763"/>
    </source>
</evidence>
<evidence type="ECO:0000256" key="1">
    <source>
        <dbReference type="ARBA" id="ARBA00004123"/>
    </source>
</evidence>
<dbReference type="Pfam" id="PF08214">
    <property type="entry name" value="HAT_KAT11"/>
    <property type="match status" value="1"/>
</dbReference>
<keyword evidence="3" id="KW-0808">Transferase</keyword>
<dbReference type="EC" id="2.3.1.48" evidence="2"/>
<evidence type="ECO:0000256" key="7">
    <source>
        <dbReference type="ARBA" id="ARBA00023163"/>
    </source>
</evidence>
<dbReference type="PROSITE" id="PS51728">
    <property type="entry name" value="RTT109_HAT"/>
    <property type="match status" value="1"/>
</dbReference>
<dbReference type="AlphaFoldDB" id="A0A060SYU9"/>
<comment type="catalytic activity">
    <reaction evidence="9">
        <text>L-lysyl-[histone] + acetyl-CoA = N(6)-acetyl-L-lysyl-[histone] + CoA + H(+)</text>
        <dbReference type="Rhea" id="RHEA:21992"/>
        <dbReference type="Rhea" id="RHEA-COMP:9845"/>
        <dbReference type="Rhea" id="RHEA-COMP:11338"/>
        <dbReference type="ChEBI" id="CHEBI:15378"/>
        <dbReference type="ChEBI" id="CHEBI:29969"/>
        <dbReference type="ChEBI" id="CHEBI:57287"/>
        <dbReference type="ChEBI" id="CHEBI:57288"/>
        <dbReference type="ChEBI" id="CHEBI:61930"/>
        <dbReference type="EC" id="2.3.1.48"/>
    </reaction>
    <physiologicalReaction direction="left-to-right" evidence="9">
        <dbReference type="Rhea" id="RHEA:21993"/>
    </physiologicalReaction>
</comment>
<evidence type="ECO:0000256" key="3">
    <source>
        <dbReference type="ARBA" id="ARBA00022679"/>
    </source>
</evidence>
<dbReference type="GO" id="GO:0032931">
    <property type="term" value="F:histone H3K56 acetyltransferase activity"/>
    <property type="evidence" value="ECO:0007669"/>
    <property type="project" value="TreeGrafter"/>
</dbReference>
<dbReference type="InterPro" id="IPR051236">
    <property type="entry name" value="HAT_RTT109-like"/>
</dbReference>
<dbReference type="GO" id="GO:0006355">
    <property type="term" value="P:regulation of DNA-templated transcription"/>
    <property type="evidence" value="ECO:0007669"/>
    <property type="project" value="InterPro"/>
</dbReference>
<evidence type="ECO:0000256" key="5">
    <source>
        <dbReference type="ARBA" id="ARBA00022990"/>
    </source>
</evidence>
<keyword evidence="6" id="KW-0805">Transcription regulation</keyword>
<dbReference type="PANTHER" id="PTHR31571:SF2">
    <property type="entry name" value="HISTONE ACETYLTRANSFERASE RTT109"/>
    <property type="match status" value="1"/>
</dbReference>
<dbReference type="EMBL" id="HG937693">
    <property type="protein sequence ID" value="CDP34060.1"/>
    <property type="molecule type" value="Genomic_DNA"/>
</dbReference>
<name>A0A060SYU9_BLAAD</name>
<keyword evidence="5" id="KW-0007">Acetylation</keyword>
<protein>
    <recommendedName>
        <fullName evidence="2">histone acetyltransferase</fullName>
        <ecNumber evidence="2">2.3.1.48</ecNumber>
    </recommendedName>
</protein>
<dbReference type="GO" id="GO:0006974">
    <property type="term" value="P:DNA damage response"/>
    <property type="evidence" value="ECO:0007669"/>
    <property type="project" value="UniProtKB-KW"/>
</dbReference>
<reference evidence="10" key="2">
    <citation type="submission" date="2014-06" db="EMBL/GenBank/DDBJ databases">
        <title>The complete genome of Blastobotrys (Arxula) adeninivorans LS3 - a yeast of biotechnological interest.</title>
        <authorList>
            <person name="Kunze G."/>
            <person name="Gaillardin C."/>
            <person name="Czernicka M."/>
            <person name="Durrens P."/>
            <person name="Martin T."/>
            <person name="Boer E."/>
            <person name="Gabaldon T."/>
            <person name="Cruz J."/>
            <person name="Talla E."/>
            <person name="Marck C."/>
            <person name="Goffeau A."/>
            <person name="Barbe V."/>
            <person name="Baret P."/>
            <person name="Baronian K."/>
            <person name="Beier S."/>
            <person name="Bleykasten C."/>
            <person name="Bode R."/>
            <person name="Casaregola S."/>
            <person name="Despons L."/>
            <person name="Fairhead C."/>
            <person name="Giersberg M."/>
            <person name="Gierski P."/>
            <person name="Hahnel U."/>
            <person name="Hartmann A."/>
            <person name="Jankowska D."/>
            <person name="Jubin C."/>
            <person name="Jung P."/>
            <person name="Lafontaine I."/>
            <person name="Leh-Louis V."/>
            <person name="Lemaire M."/>
            <person name="Marcet-Houben M."/>
            <person name="Mascher M."/>
            <person name="Morel G."/>
            <person name="Richard G.-F."/>
            <person name="Riechen J."/>
            <person name="Sacerdot C."/>
            <person name="Sarkar A."/>
            <person name="Savel G."/>
            <person name="Schacherer J."/>
            <person name="Sherman D."/>
            <person name="Straub M.-L."/>
            <person name="Stein N."/>
            <person name="Thierry A."/>
            <person name="Trautwein-Schult A."/>
            <person name="Westhof E."/>
            <person name="Worch S."/>
            <person name="Dujon B."/>
            <person name="Souciet J.-L."/>
            <person name="Wincker P."/>
            <person name="Scholz U."/>
            <person name="Neuveglise N."/>
        </authorList>
    </citation>
    <scope>NUCLEOTIDE SEQUENCE</scope>
    <source>
        <strain evidence="10">LS3</strain>
    </source>
</reference>
<dbReference type="SMART" id="SM01250">
    <property type="entry name" value="KAT11"/>
    <property type="match status" value="1"/>
</dbReference>
<evidence type="ECO:0000256" key="8">
    <source>
        <dbReference type="ARBA" id="ARBA00023242"/>
    </source>
</evidence>
<dbReference type="PhylomeDB" id="A0A060SYU9"/>
<dbReference type="GO" id="GO:0005634">
    <property type="term" value="C:nucleus"/>
    <property type="evidence" value="ECO:0007669"/>
    <property type="project" value="UniProtKB-SubCell"/>
</dbReference>
<evidence type="ECO:0000256" key="2">
    <source>
        <dbReference type="ARBA" id="ARBA00013184"/>
    </source>
</evidence>
<sequence>MLPNRFPELEDALPEGANEFQLIHLKTKLRKCRRLVYKKPKSKGTQEYDRVTPHLFILAYEGLAVFAMEAFLYEGQDDSVTTLFVSKADTTGHYYGSASLSIARVTRALIRVLLRYYAQPADKVRVCLFAKAENQYLFPLSSKNPKKHVQSDASLVKWWLRVLDPLKDEFGSLTKARLQIPGADSKAIEAFFPRPSTMDWSVGDVFSDNGNIAAVKCIPRFPDDPKVRFLDYLVSERRALKTPREQFWIELQARQEFRLGSVVGIIGIEGTLPSRNEQLRASVAEPHEVRYRKLKTLREALVSCDYSTIESAKDAHDFLTERITTPFSILTIKGKHRAQQKRPADAAVAAPINTLSGGMVRKKAKKTSS</sequence>
<keyword evidence="7" id="KW-0804">Transcription</keyword>
<gene>
    <name evidence="10" type="ORF">GNLVRS02_ARAD1C03762g</name>
</gene>
<proteinExistence type="predicted"/>
<comment type="subcellular location">
    <subcellularLocation>
        <location evidence="1">Nucleus</location>
    </subcellularLocation>
</comment>